<evidence type="ECO:0000313" key="1">
    <source>
        <dbReference type="EMBL" id="OAS99703.1"/>
    </source>
</evidence>
<dbReference type="EMBL" id="EQ999973">
    <property type="protein sequence ID" value="OAS99703.1"/>
    <property type="molecule type" value="Genomic_DNA"/>
</dbReference>
<name>A0ABX2VR44_AJEDR</name>
<gene>
    <name evidence="1" type="ORF">BDCG_16273</name>
</gene>
<protein>
    <submittedName>
        <fullName evidence="1">Uncharacterized protein</fullName>
    </submittedName>
</protein>
<proteinExistence type="predicted"/>
<sequence>MHIGHEAGNFCYIPFAAGQKLEHILADNSSLQPHAPSSLLVGVGVDQVPGIRCTCVIWLNQITRMNATVEALSLGAFADLSGYCIRALTRVARCTKYVAYTWLNILR</sequence>
<dbReference type="GeneID" id="69031165"/>
<accession>A0ABX2VR44</accession>
<reference evidence="2" key="1">
    <citation type="journal article" date="2015" name="PLoS Genet.">
        <title>The dynamic genome and transcriptome of the human fungal pathogen Blastomyces and close relative Emmonsia.</title>
        <authorList>
            <person name="Munoz J.F."/>
            <person name="Gauthier G.M."/>
            <person name="Desjardins C.A."/>
            <person name="Gallo J.E."/>
            <person name="Holder J."/>
            <person name="Sullivan T.D."/>
            <person name="Marty A.J."/>
            <person name="Carmen J.C."/>
            <person name="Chen Z."/>
            <person name="Ding L."/>
            <person name="Gujja S."/>
            <person name="Magrini V."/>
            <person name="Misas E."/>
            <person name="Mitreva M."/>
            <person name="Priest M."/>
            <person name="Saif S."/>
            <person name="Whiston E.A."/>
            <person name="Young S."/>
            <person name="Zeng Q."/>
            <person name="Goldman W.E."/>
            <person name="Mardis E.R."/>
            <person name="Taylor J.W."/>
            <person name="McEwen J.G."/>
            <person name="Clay O.K."/>
            <person name="Klein B.S."/>
            <person name="Cuomo C.A."/>
        </authorList>
    </citation>
    <scope>NUCLEOTIDE SEQUENCE [LARGE SCALE GENOMIC DNA]</scope>
    <source>
        <strain evidence="2">ER-3 / ATCC MYA-2586</strain>
    </source>
</reference>
<dbReference type="Proteomes" id="UP000002039">
    <property type="component" value="Unassembled WGS sequence"/>
</dbReference>
<evidence type="ECO:0000313" key="2">
    <source>
        <dbReference type="Proteomes" id="UP000002039"/>
    </source>
</evidence>
<dbReference type="RefSeq" id="XP_045279431.1">
    <property type="nucleotide sequence ID" value="XM_045425523.1"/>
</dbReference>
<keyword evidence="2" id="KW-1185">Reference proteome</keyword>
<organism evidence="1 2">
    <name type="scientific">Ajellomyces dermatitidis (strain ER-3 / ATCC MYA-2586)</name>
    <name type="common">Blastomyces dermatitidis</name>
    <dbReference type="NCBI Taxonomy" id="559297"/>
    <lineage>
        <taxon>Eukaryota</taxon>
        <taxon>Fungi</taxon>
        <taxon>Dikarya</taxon>
        <taxon>Ascomycota</taxon>
        <taxon>Pezizomycotina</taxon>
        <taxon>Eurotiomycetes</taxon>
        <taxon>Eurotiomycetidae</taxon>
        <taxon>Onygenales</taxon>
        <taxon>Ajellomycetaceae</taxon>
        <taxon>Blastomyces</taxon>
    </lineage>
</organism>